<gene>
    <name evidence="3" type="ORF">ElyMa_005136100</name>
</gene>
<feature type="transmembrane region" description="Helical" evidence="2">
    <location>
        <begin position="65"/>
        <end position="86"/>
    </location>
</feature>
<dbReference type="EMBL" id="BMAT01010274">
    <property type="protein sequence ID" value="GFS23551.1"/>
    <property type="molecule type" value="Genomic_DNA"/>
</dbReference>
<reference evidence="3 4" key="1">
    <citation type="journal article" date="2021" name="Elife">
        <title>Chloroplast acquisition without the gene transfer in kleptoplastic sea slugs, Plakobranchus ocellatus.</title>
        <authorList>
            <person name="Maeda T."/>
            <person name="Takahashi S."/>
            <person name="Yoshida T."/>
            <person name="Shimamura S."/>
            <person name="Takaki Y."/>
            <person name="Nagai Y."/>
            <person name="Toyoda A."/>
            <person name="Suzuki Y."/>
            <person name="Arimoto A."/>
            <person name="Ishii H."/>
            <person name="Satoh N."/>
            <person name="Nishiyama T."/>
            <person name="Hasebe M."/>
            <person name="Maruyama T."/>
            <person name="Minagawa J."/>
            <person name="Obokata J."/>
            <person name="Shigenobu S."/>
        </authorList>
    </citation>
    <scope>NUCLEOTIDE SEQUENCE [LARGE SCALE GENOMIC DNA]</scope>
</reference>
<sequence>MAIYGIAVWWGCGLCSLTSPPSNSYGYLRAAAAAAVSVVVVVAAAVKNNNQTDVVSQDDDDVPVAMFVCLGVGGYLILVIVIIVVYRSLKGQGSCQCVTCDCRCDHCGSCCQFSSNSGGCCGLCFKHGKSCSSCCEDCSLSSFFSGLCGAFKCCHGCCEGDNSCRPSCSSCCEDCNSPTSCLPSCSCSSSAEEGCVCLCFEIKLHKGGKQDKPYRDGTSAPVGQGRKPNTVGAGGMGSDGQLFSTHSPPLSQSYVNGGLDKQQRNHQPCSFDGPIVTDVVSVKGQQFQGQGDTQLKSRSVHLALPMEAITDNQHLHRVQVSFSSANSKEGRTRRKLPAPPDKESSSTGTRTDKTHSNSSDADLSASEGSHRLSSRIRRSLHAGRRSQRYPNKFLVNAESTCQDSRADVSSSIHKSSKVGSLNTRNSEVSNSTQSTNLSSGASSGQQKSFLLSSRSSGQQTSKLSTTSTQTLPKPREFL</sequence>
<comment type="caution">
    <text evidence="3">The sequence shown here is derived from an EMBL/GenBank/DDBJ whole genome shotgun (WGS) entry which is preliminary data.</text>
</comment>
<keyword evidence="4" id="KW-1185">Reference proteome</keyword>
<evidence type="ECO:0000313" key="4">
    <source>
        <dbReference type="Proteomes" id="UP000762676"/>
    </source>
</evidence>
<keyword evidence="2" id="KW-1133">Transmembrane helix</keyword>
<dbReference type="Proteomes" id="UP000762676">
    <property type="component" value="Unassembled WGS sequence"/>
</dbReference>
<evidence type="ECO:0000256" key="1">
    <source>
        <dbReference type="SAM" id="MobiDB-lite"/>
    </source>
</evidence>
<accession>A0AAV4JML9</accession>
<feature type="compositionally biased region" description="Polar residues" evidence="1">
    <location>
        <begin position="421"/>
        <end position="454"/>
    </location>
</feature>
<feature type="compositionally biased region" description="Low complexity" evidence="1">
    <location>
        <begin position="455"/>
        <end position="470"/>
    </location>
</feature>
<dbReference type="AlphaFoldDB" id="A0AAV4JML9"/>
<feature type="region of interest" description="Disordered" evidence="1">
    <location>
        <begin position="322"/>
        <end position="387"/>
    </location>
</feature>
<proteinExistence type="predicted"/>
<feature type="compositionally biased region" description="Low complexity" evidence="1">
    <location>
        <begin position="408"/>
        <end position="420"/>
    </location>
</feature>
<evidence type="ECO:0008006" key="5">
    <source>
        <dbReference type="Google" id="ProtNLM"/>
    </source>
</evidence>
<keyword evidence="2" id="KW-0812">Transmembrane</keyword>
<feature type="region of interest" description="Disordered" evidence="1">
    <location>
        <begin position="208"/>
        <end position="227"/>
    </location>
</feature>
<feature type="compositionally biased region" description="Basic and acidic residues" evidence="1">
    <location>
        <begin position="340"/>
        <end position="355"/>
    </location>
</feature>
<keyword evidence="2" id="KW-0472">Membrane</keyword>
<organism evidence="3 4">
    <name type="scientific">Elysia marginata</name>
    <dbReference type="NCBI Taxonomy" id="1093978"/>
    <lineage>
        <taxon>Eukaryota</taxon>
        <taxon>Metazoa</taxon>
        <taxon>Spiralia</taxon>
        <taxon>Lophotrochozoa</taxon>
        <taxon>Mollusca</taxon>
        <taxon>Gastropoda</taxon>
        <taxon>Heterobranchia</taxon>
        <taxon>Euthyneura</taxon>
        <taxon>Panpulmonata</taxon>
        <taxon>Sacoglossa</taxon>
        <taxon>Placobranchoidea</taxon>
        <taxon>Plakobranchidae</taxon>
        <taxon>Elysia</taxon>
    </lineage>
</organism>
<feature type="region of interest" description="Disordered" evidence="1">
    <location>
        <begin position="400"/>
        <end position="478"/>
    </location>
</feature>
<evidence type="ECO:0000313" key="3">
    <source>
        <dbReference type="EMBL" id="GFS23551.1"/>
    </source>
</evidence>
<name>A0AAV4JML9_9GAST</name>
<evidence type="ECO:0000256" key="2">
    <source>
        <dbReference type="SAM" id="Phobius"/>
    </source>
</evidence>
<feature type="transmembrane region" description="Helical" evidence="2">
    <location>
        <begin position="26"/>
        <end position="45"/>
    </location>
</feature>
<protein>
    <recommendedName>
        <fullName evidence="5">TNFR-Cys domain-containing protein</fullName>
    </recommendedName>
</protein>
<feature type="compositionally biased region" description="Basic residues" evidence="1">
    <location>
        <begin position="372"/>
        <end position="387"/>
    </location>
</feature>